<feature type="chain" id="PRO_5038102241" evidence="2">
    <location>
        <begin position="18"/>
        <end position="190"/>
    </location>
</feature>
<keyword evidence="4" id="KW-1185">Reference proteome</keyword>
<comment type="similarity">
    <text evidence="1">Belongs to the glycosyl hydrolase 2 family.</text>
</comment>
<dbReference type="WBParaSite" id="PSU_v2.g55.t1">
    <property type="protein sequence ID" value="PSU_v2.g55.t1"/>
    <property type="gene ID" value="PSU_v2.g55"/>
</dbReference>
<dbReference type="Proteomes" id="UP000887577">
    <property type="component" value="Unplaced"/>
</dbReference>
<dbReference type="AlphaFoldDB" id="A0A914YZZ6"/>
<dbReference type="GO" id="GO:0004566">
    <property type="term" value="F:beta-glucuronidase activity"/>
    <property type="evidence" value="ECO:0007669"/>
    <property type="project" value="TreeGrafter"/>
</dbReference>
<evidence type="ECO:0000313" key="4">
    <source>
        <dbReference type="Proteomes" id="UP000887577"/>
    </source>
</evidence>
<dbReference type="PANTHER" id="PTHR10066:SF67">
    <property type="entry name" value="BETA-GLUCURONIDASE"/>
    <property type="match status" value="1"/>
</dbReference>
<dbReference type="Pfam" id="PF02837">
    <property type="entry name" value="Glyco_hydro_2_N"/>
    <property type="match status" value="1"/>
</dbReference>
<proteinExistence type="inferred from homology"/>
<dbReference type="PANTHER" id="PTHR10066">
    <property type="entry name" value="BETA-GLUCURONIDASE"/>
    <property type="match status" value="1"/>
</dbReference>
<sequence>MLKIVFIFFAFIAFCYGSLYAQKNEIRHFDSLDGLWTFVREPFDSNGIGIQNQWYRKDLSGFKNATVMPVPCAYNEISAEKGLREHLGWVWYQTNFYQSKYDHNLLNILKFESIQYYARIYLNGEFIGDHIGGHLPFEFEIEPFSHRLNILTVAVNNTLSHHTLPHAEYKHYKTFDYEGISFLPNFDFFN</sequence>
<dbReference type="GO" id="GO:0030246">
    <property type="term" value="F:carbohydrate binding"/>
    <property type="evidence" value="ECO:0007669"/>
    <property type="project" value="TreeGrafter"/>
</dbReference>
<dbReference type="Gene3D" id="2.60.120.260">
    <property type="entry name" value="Galactose-binding domain-like"/>
    <property type="match status" value="1"/>
</dbReference>
<dbReference type="InterPro" id="IPR008979">
    <property type="entry name" value="Galactose-bd-like_sf"/>
</dbReference>
<dbReference type="GO" id="GO:0005975">
    <property type="term" value="P:carbohydrate metabolic process"/>
    <property type="evidence" value="ECO:0007669"/>
    <property type="project" value="InterPro"/>
</dbReference>
<dbReference type="InterPro" id="IPR006104">
    <property type="entry name" value="Glyco_hydro_2_N"/>
</dbReference>
<dbReference type="GO" id="GO:0005615">
    <property type="term" value="C:extracellular space"/>
    <property type="evidence" value="ECO:0007669"/>
    <property type="project" value="TreeGrafter"/>
</dbReference>
<feature type="domain" description="Glycosyl hydrolases family 2 sugar binding" evidence="3">
    <location>
        <begin position="29"/>
        <end position="155"/>
    </location>
</feature>
<evidence type="ECO:0000256" key="1">
    <source>
        <dbReference type="ARBA" id="ARBA00007401"/>
    </source>
</evidence>
<reference evidence="5" key="1">
    <citation type="submission" date="2022-11" db="UniProtKB">
        <authorList>
            <consortium name="WormBaseParasite"/>
        </authorList>
    </citation>
    <scope>IDENTIFICATION</scope>
</reference>
<name>A0A914YZZ6_9BILA</name>
<feature type="signal peptide" evidence="2">
    <location>
        <begin position="1"/>
        <end position="17"/>
    </location>
</feature>
<evidence type="ECO:0000256" key="2">
    <source>
        <dbReference type="SAM" id="SignalP"/>
    </source>
</evidence>
<dbReference type="GO" id="GO:0019391">
    <property type="term" value="P:glucuronoside catabolic process"/>
    <property type="evidence" value="ECO:0007669"/>
    <property type="project" value="TreeGrafter"/>
</dbReference>
<evidence type="ECO:0000313" key="5">
    <source>
        <dbReference type="WBParaSite" id="PSU_v2.g55.t1"/>
    </source>
</evidence>
<protein>
    <submittedName>
        <fullName evidence="5">Glycosyl hydrolases family 2 sugar binding domain-containing protein</fullName>
    </submittedName>
</protein>
<dbReference type="SUPFAM" id="SSF49785">
    <property type="entry name" value="Galactose-binding domain-like"/>
    <property type="match status" value="1"/>
</dbReference>
<organism evidence="4 5">
    <name type="scientific">Panagrolaimus superbus</name>
    <dbReference type="NCBI Taxonomy" id="310955"/>
    <lineage>
        <taxon>Eukaryota</taxon>
        <taxon>Metazoa</taxon>
        <taxon>Ecdysozoa</taxon>
        <taxon>Nematoda</taxon>
        <taxon>Chromadorea</taxon>
        <taxon>Rhabditida</taxon>
        <taxon>Tylenchina</taxon>
        <taxon>Panagrolaimomorpha</taxon>
        <taxon>Panagrolaimoidea</taxon>
        <taxon>Panagrolaimidae</taxon>
        <taxon>Panagrolaimus</taxon>
    </lineage>
</organism>
<evidence type="ECO:0000259" key="3">
    <source>
        <dbReference type="Pfam" id="PF02837"/>
    </source>
</evidence>
<keyword evidence="2" id="KW-0732">Signal</keyword>
<accession>A0A914YZZ6</accession>